<keyword evidence="7 9" id="KW-1133">Transmembrane helix</keyword>
<dbReference type="InterPro" id="IPR025993">
    <property type="entry name" value="Ceramide_glucosylTrfase"/>
</dbReference>
<gene>
    <name evidence="11" type="ORF">DFR85_00135</name>
</gene>
<dbReference type="KEGG" id="abri:DFR85_00135"/>
<evidence type="ECO:0000256" key="2">
    <source>
        <dbReference type="ARBA" id="ARBA00004760"/>
    </source>
</evidence>
<evidence type="ECO:0000256" key="4">
    <source>
        <dbReference type="ARBA" id="ARBA00022676"/>
    </source>
</evidence>
<evidence type="ECO:0000256" key="1">
    <source>
        <dbReference type="ARBA" id="ARBA00004141"/>
    </source>
</evidence>
<evidence type="ECO:0000256" key="5">
    <source>
        <dbReference type="ARBA" id="ARBA00022679"/>
    </source>
</evidence>
<dbReference type="GO" id="GO:0016020">
    <property type="term" value="C:membrane"/>
    <property type="evidence" value="ECO:0007669"/>
    <property type="project" value="UniProtKB-SubCell"/>
</dbReference>
<dbReference type="Pfam" id="PF00535">
    <property type="entry name" value="Glycos_transf_2"/>
    <property type="match status" value="1"/>
</dbReference>
<dbReference type="GO" id="GO:0008120">
    <property type="term" value="F:ceramide glucosyltransferase activity"/>
    <property type="evidence" value="ECO:0007669"/>
    <property type="project" value="TreeGrafter"/>
</dbReference>
<name>A0A2U9IB81_9CREN</name>
<dbReference type="OrthoDB" id="27596at2157"/>
<proteinExistence type="predicted"/>
<keyword evidence="12" id="KW-1185">Reference proteome</keyword>
<dbReference type="GeneID" id="36830517"/>
<dbReference type="InterPro" id="IPR001173">
    <property type="entry name" value="Glyco_trans_2-like"/>
</dbReference>
<feature type="domain" description="Glycosyltransferase 2-like" evidence="10">
    <location>
        <begin position="19"/>
        <end position="174"/>
    </location>
</feature>
<protein>
    <submittedName>
        <fullName evidence="11">Glycosyl transferase family 2</fullName>
    </submittedName>
</protein>
<keyword evidence="8 9" id="KW-0472">Membrane</keyword>
<sequence>MWKETQFFKEYGNFHAKASIIIPVRGIDVNIENNVKSLLSQDYPDEYEVIYVVDKGDSVKNILTKYNVKIVITDYYCEKCSGKIKAQITGLKYAKGDVIVFGDSDTYYPRYWLKELVSPLGEYMASTTFSFAKPFKITLRNLIRAGFWTLAFESQAVGGTFLWGGSMAFKKDFFTSYVIDELSNEWCDDCTLTRIVKRRGGKIAFVGRAEPLNVYDERNLIKWAKRQVITVRVYSPKGAKAYLLFGPLMFIILLSFIFTLNIVFITPFILWIIKNIIRMRKKDSILPALMSVIGIFFAWIVLVISWRENKIVWRDNVYNINLS</sequence>
<feature type="transmembrane region" description="Helical" evidence="9">
    <location>
        <begin position="242"/>
        <end position="273"/>
    </location>
</feature>
<dbReference type="PANTHER" id="PTHR12726:SF0">
    <property type="entry name" value="CERAMIDE GLUCOSYLTRANSFERASE"/>
    <property type="match status" value="1"/>
</dbReference>
<evidence type="ECO:0000256" key="3">
    <source>
        <dbReference type="ARBA" id="ARBA00004991"/>
    </source>
</evidence>
<comment type="subcellular location">
    <subcellularLocation>
        <location evidence="1">Membrane</location>
        <topology evidence="1">Multi-pass membrane protein</topology>
    </subcellularLocation>
</comment>
<dbReference type="SUPFAM" id="SSF53448">
    <property type="entry name" value="Nucleotide-diphospho-sugar transferases"/>
    <property type="match status" value="1"/>
</dbReference>
<dbReference type="Proteomes" id="UP000248044">
    <property type="component" value="Chromosome"/>
</dbReference>
<evidence type="ECO:0000256" key="8">
    <source>
        <dbReference type="ARBA" id="ARBA00023136"/>
    </source>
</evidence>
<dbReference type="PANTHER" id="PTHR12726">
    <property type="entry name" value="CERAMIDE GLUCOSYLTRANSFERASE"/>
    <property type="match status" value="1"/>
</dbReference>
<dbReference type="Gene3D" id="3.90.550.10">
    <property type="entry name" value="Spore Coat Polysaccharide Biosynthesis Protein SpsA, Chain A"/>
    <property type="match status" value="1"/>
</dbReference>
<dbReference type="AlphaFoldDB" id="A0A2U9IB81"/>
<feature type="transmembrane region" description="Helical" evidence="9">
    <location>
        <begin position="285"/>
        <end position="306"/>
    </location>
</feature>
<comment type="pathway">
    <text evidence="2">Lipid metabolism; sphingolipid metabolism.</text>
</comment>
<dbReference type="EMBL" id="CP029289">
    <property type="protein sequence ID" value="AWR93254.1"/>
    <property type="molecule type" value="Genomic_DNA"/>
</dbReference>
<keyword evidence="6 9" id="KW-0812">Transmembrane</keyword>
<evidence type="ECO:0000256" key="7">
    <source>
        <dbReference type="ARBA" id="ARBA00022989"/>
    </source>
</evidence>
<evidence type="ECO:0000313" key="11">
    <source>
        <dbReference type="EMBL" id="AWR93254.1"/>
    </source>
</evidence>
<accession>A0A2U9IB81</accession>
<comment type="pathway">
    <text evidence="3">Sphingolipid metabolism.</text>
</comment>
<dbReference type="InterPro" id="IPR029044">
    <property type="entry name" value="Nucleotide-diphossugar_trans"/>
</dbReference>
<reference evidence="11 12" key="1">
    <citation type="submission" date="2018-05" db="EMBL/GenBank/DDBJ databases">
        <title>Complete Genome Sequences of Extremely Thermoacidophilic, Metal-Mobilizing Type-Strain Members of the Archaeal Family Sulfolobaceae: Acidianus brierleyi DSM-1651T, Acidianus sulfidivorans DSM-18786T, Metallosphaera hakonensis DSM-7519T, and Metallosphaera prunae DSM-10039T.</title>
        <authorList>
            <person name="Counts J.A."/>
            <person name="Kelly R.M."/>
        </authorList>
    </citation>
    <scope>NUCLEOTIDE SEQUENCE [LARGE SCALE GENOMIC DNA]</scope>
    <source>
        <strain evidence="11 12">DSM 1651</strain>
    </source>
</reference>
<keyword evidence="4" id="KW-0328">Glycosyltransferase</keyword>
<evidence type="ECO:0000256" key="6">
    <source>
        <dbReference type="ARBA" id="ARBA00022692"/>
    </source>
</evidence>
<evidence type="ECO:0000313" key="12">
    <source>
        <dbReference type="Proteomes" id="UP000248044"/>
    </source>
</evidence>
<evidence type="ECO:0000259" key="10">
    <source>
        <dbReference type="Pfam" id="PF00535"/>
    </source>
</evidence>
<organism evidence="11 12">
    <name type="scientific">Acidianus brierleyi</name>
    <dbReference type="NCBI Taxonomy" id="41673"/>
    <lineage>
        <taxon>Archaea</taxon>
        <taxon>Thermoproteota</taxon>
        <taxon>Thermoprotei</taxon>
        <taxon>Sulfolobales</taxon>
        <taxon>Sulfolobaceae</taxon>
        <taxon>Acidianus</taxon>
    </lineage>
</organism>
<dbReference type="RefSeq" id="WP_110269139.1">
    <property type="nucleotide sequence ID" value="NZ_CP029289.2"/>
</dbReference>
<keyword evidence="5 11" id="KW-0808">Transferase</keyword>
<dbReference type="GO" id="GO:0006679">
    <property type="term" value="P:glucosylceramide biosynthetic process"/>
    <property type="evidence" value="ECO:0007669"/>
    <property type="project" value="TreeGrafter"/>
</dbReference>
<evidence type="ECO:0000256" key="9">
    <source>
        <dbReference type="SAM" id="Phobius"/>
    </source>
</evidence>